<reference evidence="1 2" key="1">
    <citation type="submission" date="2018-04" db="EMBL/GenBank/DDBJ databases">
        <title>Genomic Encyclopedia of Archaeal and Bacterial Type Strains, Phase II (KMG-II): from individual species to whole genera.</title>
        <authorList>
            <person name="Goeker M."/>
        </authorList>
    </citation>
    <scope>NUCLEOTIDE SEQUENCE [LARGE SCALE GENOMIC DNA]</scope>
    <source>
        <strain evidence="1 2">DSM 100162</strain>
    </source>
</reference>
<dbReference type="Proteomes" id="UP000244225">
    <property type="component" value="Unassembled WGS sequence"/>
</dbReference>
<dbReference type="RefSeq" id="WP_108213056.1">
    <property type="nucleotide sequence ID" value="NZ_QBKI01000009.1"/>
</dbReference>
<organism evidence="1 2">
    <name type="scientific">Pontibacter mucosus</name>
    <dbReference type="NCBI Taxonomy" id="1649266"/>
    <lineage>
        <taxon>Bacteria</taxon>
        <taxon>Pseudomonadati</taxon>
        <taxon>Bacteroidota</taxon>
        <taxon>Cytophagia</taxon>
        <taxon>Cytophagales</taxon>
        <taxon>Hymenobacteraceae</taxon>
        <taxon>Pontibacter</taxon>
    </lineage>
</organism>
<proteinExistence type="predicted"/>
<evidence type="ECO:0000313" key="1">
    <source>
        <dbReference type="EMBL" id="PTX15050.1"/>
    </source>
</evidence>
<comment type="caution">
    <text evidence="1">The sequence shown here is derived from an EMBL/GenBank/DDBJ whole genome shotgun (WGS) entry which is preliminary data.</text>
</comment>
<dbReference type="OrthoDB" id="853601at2"/>
<protein>
    <submittedName>
        <fullName evidence="1">Uncharacterized protein</fullName>
    </submittedName>
</protein>
<accession>A0A2T5YEB3</accession>
<evidence type="ECO:0000313" key="2">
    <source>
        <dbReference type="Proteomes" id="UP000244225"/>
    </source>
</evidence>
<name>A0A2T5YEB3_9BACT</name>
<gene>
    <name evidence="1" type="ORF">C8N40_109148</name>
</gene>
<keyword evidence="2" id="KW-1185">Reference proteome</keyword>
<sequence length="109" mass="12437">MTNANENSCSPAPAEIIQSFCSRYPEEAVQLEIRRWFILALKANYDGLTTVRTTKLIAFYEQLKTVLSALYRLTEEPDTPPSLALALEELSQYLSPNWMLLVAPPEEDW</sequence>
<dbReference type="AlphaFoldDB" id="A0A2T5YEB3"/>
<dbReference type="EMBL" id="QBKI01000009">
    <property type="protein sequence ID" value="PTX15050.1"/>
    <property type="molecule type" value="Genomic_DNA"/>
</dbReference>